<dbReference type="AlphaFoldDB" id="A0A420NPG2"/>
<dbReference type="EMBL" id="MRCY01000615">
    <property type="protein sequence ID" value="RKK82160.1"/>
    <property type="molecule type" value="Genomic_DNA"/>
</dbReference>
<dbReference type="Proteomes" id="UP000285860">
    <property type="component" value="Unassembled WGS sequence"/>
</dbReference>
<reference evidence="1 2" key="1">
    <citation type="journal article" date="2018" name="Sci. Rep.">
        <title>Characterisation of pathogen-specific regions and novel effector candidates in Fusarium oxysporum f. sp. cepae.</title>
        <authorList>
            <person name="Armitage A.D."/>
            <person name="Taylor A."/>
            <person name="Sobczyk M.K."/>
            <person name="Baxter L."/>
            <person name="Greenfield B.P."/>
            <person name="Bates H.J."/>
            <person name="Wilson F."/>
            <person name="Jackson A.C."/>
            <person name="Ott S."/>
            <person name="Harrison R.J."/>
            <person name="Clarkson J.P."/>
        </authorList>
    </citation>
    <scope>NUCLEOTIDE SEQUENCE [LARGE SCALE GENOMIC DNA]</scope>
    <source>
        <strain evidence="1 2">Fo_A28</strain>
    </source>
</reference>
<comment type="caution">
    <text evidence="1">The sequence shown here is derived from an EMBL/GenBank/DDBJ whole genome shotgun (WGS) entry which is preliminary data.</text>
</comment>
<evidence type="ECO:0000313" key="1">
    <source>
        <dbReference type="EMBL" id="RKK82160.1"/>
    </source>
</evidence>
<organism evidence="1 2">
    <name type="scientific">Fusarium oxysporum</name>
    <name type="common">Fusarium vascular wilt</name>
    <dbReference type="NCBI Taxonomy" id="5507"/>
    <lineage>
        <taxon>Eukaryota</taxon>
        <taxon>Fungi</taxon>
        <taxon>Dikarya</taxon>
        <taxon>Ascomycota</taxon>
        <taxon>Pezizomycotina</taxon>
        <taxon>Sordariomycetes</taxon>
        <taxon>Hypocreomycetidae</taxon>
        <taxon>Hypocreales</taxon>
        <taxon>Nectriaceae</taxon>
        <taxon>Fusarium</taxon>
        <taxon>Fusarium oxysporum species complex</taxon>
    </lineage>
</organism>
<protein>
    <submittedName>
        <fullName evidence="1">Uncharacterized protein</fullName>
    </submittedName>
</protein>
<sequence length="40" mass="4672">MHLFVPQPAIFVLPKDERHIKAVYDVDGDALYRRCELKST</sequence>
<evidence type="ECO:0000313" key="2">
    <source>
        <dbReference type="Proteomes" id="UP000285860"/>
    </source>
</evidence>
<name>A0A420NPG2_FUSOX</name>
<proteinExistence type="predicted"/>
<accession>A0A420NPG2</accession>
<gene>
    <name evidence="1" type="ORF">BFJ68_g17567</name>
</gene>